<evidence type="ECO:0000313" key="5">
    <source>
        <dbReference type="Proteomes" id="UP000297741"/>
    </source>
</evidence>
<name>A0ABY2KMF2_9RHOB</name>
<evidence type="ECO:0000313" key="4">
    <source>
        <dbReference type="EMBL" id="TGD43771.1"/>
    </source>
</evidence>
<comment type="caution">
    <text evidence="4">The sequence shown here is derived from an EMBL/GenBank/DDBJ whole genome shotgun (WGS) entry which is preliminary data.</text>
</comment>
<accession>A0ABY2KMF2</accession>
<dbReference type="PANTHER" id="PTHR34136">
    <property type="match status" value="1"/>
</dbReference>
<dbReference type="Proteomes" id="UP000297741">
    <property type="component" value="Unassembled WGS sequence"/>
</dbReference>
<sequence length="291" mass="31271">MRFQFPDQIITVNIPDQTCLLAEVRARLKAGQGFTLATLNLDHLVKLRASASYRQVYAAQDLIVADGNPIVWLSHLARRPVALVPGSDLLRPLLQMAAEDAVPVAFYGSTPAVLAQAALNLNAEMPGLRVVWSGAPVMGFDPGGPEALAALTAMQATGARLCIISLSAPRQEAFAAFGRTMAPAIGFCGFGAGLDFVAGQQTRAPHWMRKLALEWLWRVISAPRRLIPRYLACIAILPGQVIAALRQRRGSASLVLDQPPPSAPQPVQMKPQRALRLGEAPHHDQQPPGPA</sequence>
<dbReference type="RefSeq" id="WP_135429756.1">
    <property type="nucleotide sequence ID" value="NZ_RPEM01000004.1"/>
</dbReference>
<feature type="region of interest" description="Disordered" evidence="3">
    <location>
        <begin position="253"/>
        <end position="291"/>
    </location>
</feature>
<protein>
    <submittedName>
        <fullName evidence="4">Glycosyltransferase</fullName>
    </submittedName>
</protein>
<keyword evidence="1" id="KW-0328">Glycosyltransferase</keyword>
<dbReference type="InterPro" id="IPR004629">
    <property type="entry name" value="WecG_TagA_CpsF"/>
</dbReference>
<proteinExistence type="predicted"/>
<evidence type="ECO:0000256" key="2">
    <source>
        <dbReference type="ARBA" id="ARBA00022679"/>
    </source>
</evidence>
<dbReference type="EMBL" id="RPEM01000004">
    <property type="protein sequence ID" value="TGD43771.1"/>
    <property type="molecule type" value="Genomic_DNA"/>
</dbReference>
<dbReference type="CDD" id="cd06533">
    <property type="entry name" value="Glyco_transf_WecG_TagA"/>
    <property type="match status" value="1"/>
</dbReference>
<reference evidence="4 5" key="1">
    <citation type="submission" date="2018-11" db="EMBL/GenBank/DDBJ databases">
        <title>Tabrizicola sp. isolated from sediment of alpine lake.</title>
        <authorList>
            <person name="Liu Z."/>
        </authorList>
    </citation>
    <scope>NUCLEOTIDE SEQUENCE [LARGE SCALE GENOMIC DNA]</scope>
    <source>
        <strain evidence="4 5">DRYC-M-16</strain>
    </source>
</reference>
<evidence type="ECO:0000256" key="1">
    <source>
        <dbReference type="ARBA" id="ARBA00022676"/>
    </source>
</evidence>
<keyword evidence="2" id="KW-0808">Transferase</keyword>
<dbReference type="Pfam" id="PF03808">
    <property type="entry name" value="Glyco_tran_WecG"/>
    <property type="match status" value="1"/>
</dbReference>
<dbReference type="NCBIfam" id="TIGR00696">
    <property type="entry name" value="wecG_tagA_cpsF"/>
    <property type="match status" value="1"/>
</dbReference>
<organism evidence="4 5">
    <name type="scientific">Pseudotabrizicola sediminis</name>
    <dbReference type="NCBI Taxonomy" id="2486418"/>
    <lineage>
        <taxon>Bacteria</taxon>
        <taxon>Pseudomonadati</taxon>
        <taxon>Pseudomonadota</taxon>
        <taxon>Alphaproteobacteria</taxon>
        <taxon>Rhodobacterales</taxon>
        <taxon>Paracoccaceae</taxon>
        <taxon>Pseudotabrizicola</taxon>
    </lineage>
</organism>
<gene>
    <name evidence="4" type="ORF">EEB11_07210</name>
</gene>
<keyword evidence="5" id="KW-1185">Reference proteome</keyword>
<evidence type="ECO:0000256" key="3">
    <source>
        <dbReference type="SAM" id="MobiDB-lite"/>
    </source>
</evidence>
<dbReference type="PANTHER" id="PTHR34136:SF1">
    <property type="entry name" value="UDP-N-ACETYL-D-MANNOSAMINURONIC ACID TRANSFERASE"/>
    <property type="match status" value="1"/>
</dbReference>